<dbReference type="Pfam" id="PF02574">
    <property type="entry name" value="S-methyl_trans"/>
    <property type="match status" value="1"/>
</dbReference>
<dbReference type="InterPro" id="IPR000489">
    <property type="entry name" value="Pterin-binding_dom"/>
</dbReference>
<dbReference type="PIRSF" id="PIRSF000381">
    <property type="entry name" value="MetH"/>
    <property type="match status" value="1"/>
</dbReference>
<evidence type="ECO:0000256" key="22">
    <source>
        <dbReference type="PROSITE-ProRule" id="PRU00333"/>
    </source>
</evidence>
<evidence type="ECO:0000256" key="12">
    <source>
        <dbReference type="ARBA" id="ARBA00022691"/>
    </source>
</evidence>
<evidence type="ECO:0000259" key="24">
    <source>
        <dbReference type="PROSITE" id="PS50972"/>
    </source>
</evidence>
<evidence type="ECO:0000259" key="23">
    <source>
        <dbReference type="PROSITE" id="PS50970"/>
    </source>
</evidence>
<dbReference type="PROSITE" id="PS51337">
    <property type="entry name" value="B12_BINDING_NTER"/>
    <property type="match status" value="1"/>
</dbReference>
<evidence type="ECO:0000256" key="17">
    <source>
        <dbReference type="ARBA" id="ARBA00023285"/>
    </source>
</evidence>
<keyword evidence="9 21" id="KW-0028">Amino-acid biosynthesis</keyword>
<feature type="binding site" evidence="22">
    <location>
        <position position="320"/>
    </location>
    <ligand>
        <name>Zn(2+)</name>
        <dbReference type="ChEBI" id="CHEBI:29105"/>
    </ligand>
</feature>
<evidence type="ECO:0000256" key="3">
    <source>
        <dbReference type="ARBA" id="ARBA00001956"/>
    </source>
</evidence>
<comment type="catalytic activity">
    <reaction evidence="1 21">
        <text>(6S)-5-methyl-5,6,7,8-tetrahydrofolate + L-homocysteine = (6S)-5,6,7,8-tetrahydrofolate + L-methionine</text>
        <dbReference type="Rhea" id="RHEA:11172"/>
        <dbReference type="ChEBI" id="CHEBI:18608"/>
        <dbReference type="ChEBI" id="CHEBI:57453"/>
        <dbReference type="ChEBI" id="CHEBI:57844"/>
        <dbReference type="ChEBI" id="CHEBI:58199"/>
        <dbReference type="EC" id="2.1.1.13"/>
    </reaction>
</comment>
<dbReference type="Pfam" id="PF02965">
    <property type="entry name" value="Met_synt_B12"/>
    <property type="match status" value="1"/>
</dbReference>
<organism evidence="28 29">
    <name type="scientific">Actimicrobium antarcticum</name>
    <dbReference type="NCBI Taxonomy" id="1051899"/>
    <lineage>
        <taxon>Bacteria</taxon>
        <taxon>Pseudomonadati</taxon>
        <taxon>Pseudomonadota</taxon>
        <taxon>Betaproteobacteria</taxon>
        <taxon>Burkholderiales</taxon>
        <taxon>Oxalobacteraceae</taxon>
        <taxon>Actimicrobium</taxon>
    </lineage>
</organism>
<evidence type="ECO:0000259" key="27">
    <source>
        <dbReference type="PROSITE" id="PS51337"/>
    </source>
</evidence>
<keyword evidence="14" id="KW-0677">Repeat</keyword>
<evidence type="ECO:0000256" key="14">
    <source>
        <dbReference type="ARBA" id="ARBA00022737"/>
    </source>
</evidence>
<keyword evidence="29" id="KW-1185">Reference proteome</keyword>
<evidence type="ECO:0000259" key="25">
    <source>
        <dbReference type="PROSITE" id="PS50974"/>
    </source>
</evidence>
<dbReference type="SUPFAM" id="SSF82282">
    <property type="entry name" value="Homocysteine S-methyltransferase"/>
    <property type="match status" value="1"/>
</dbReference>
<evidence type="ECO:0000256" key="8">
    <source>
        <dbReference type="ARBA" id="ARBA00022603"/>
    </source>
</evidence>
<dbReference type="SUPFAM" id="SSF51717">
    <property type="entry name" value="Dihydropteroate synthetase-like"/>
    <property type="match status" value="1"/>
</dbReference>
<comment type="cofactor">
    <cofactor evidence="3 21">
        <name>methylcob(III)alamin</name>
        <dbReference type="ChEBI" id="CHEBI:28115"/>
    </cofactor>
</comment>
<dbReference type="Pfam" id="PF02607">
    <property type="entry name" value="B12-binding_2"/>
    <property type="match status" value="1"/>
</dbReference>
<accession>A0ABP7T3Y7</accession>
<evidence type="ECO:0000259" key="26">
    <source>
        <dbReference type="PROSITE" id="PS51332"/>
    </source>
</evidence>
<dbReference type="CDD" id="cd00740">
    <property type="entry name" value="MeTr"/>
    <property type="match status" value="1"/>
</dbReference>
<feature type="binding site" evidence="22">
    <location>
        <position position="321"/>
    </location>
    <ligand>
        <name>Zn(2+)</name>
        <dbReference type="ChEBI" id="CHEBI:29105"/>
    </ligand>
</feature>
<evidence type="ECO:0000256" key="1">
    <source>
        <dbReference type="ARBA" id="ARBA00001700"/>
    </source>
</evidence>
<dbReference type="PROSITE" id="PS50974">
    <property type="entry name" value="ADOMET_ACTIVATION"/>
    <property type="match status" value="1"/>
</dbReference>
<dbReference type="CDD" id="cd02069">
    <property type="entry name" value="methionine_synthase_B12_BD"/>
    <property type="match status" value="1"/>
</dbReference>
<feature type="domain" description="Hcy-binding" evidence="23">
    <location>
        <begin position="10"/>
        <end position="335"/>
    </location>
</feature>
<dbReference type="NCBIfam" id="NF007024">
    <property type="entry name" value="PRK09490.1"/>
    <property type="match status" value="1"/>
</dbReference>
<dbReference type="Gene3D" id="3.10.196.10">
    <property type="entry name" value="Vitamin B12-dependent methionine synthase, activation domain"/>
    <property type="match status" value="1"/>
</dbReference>
<evidence type="ECO:0000313" key="28">
    <source>
        <dbReference type="EMBL" id="GAA4020725.1"/>
    </source>
</evidence>
<dbReference type="Gene3D" id="1.10.288.10">
    <property type="entry name" value="Cobalamin-dependent Methionine Synthase, domain 2"/>
    <property type="match status" value="1"/>
</dbReference>
<evidence type="ECO:0000256" key="13">
    <source>
        <dbReference type="ARBA" id="ARBA00022723"/>
    </source>
</evidence>
<evidence type="ECO:0000256" key="9">
    <source>
        <dbReference type="ARBA" id="ARBA00022605"/>
    </source>
</evidence>
<dbReference type="InterPro" id="IPR006158">
    <property type="entry name" value="Cobalamin-bd"/>
</dbReference>
<evidence type="ECO:0000256" key="7">
    <source>
        <dbReference type="ARBA" id="ARBA00013998"/>
    </source>
</evidence>
<comment type="domain">
    <text evidence="21">Modular enzyme with four functionally distinct domains. The isolated Hcy-binding domain catalyzes methyl transfer from free methylcobalamin to homocysteine. The Hcy-binding domain in association with the pterin-binding domain catalyzes the methylation of cob(I)alamin by methyltetrahydrofolate and the methylation of homocysteine. The B12-binding domain binds the cofactor. The AdoMet activation domain binds S-adenosyl-L-methionine. Under aerobic conditions cob(I)alamin can be converted to inactive cob(II)alamin. Reductive methylation by S-adenosyl-L-methionine and flavodoxin regenerates methylcobalamin.</text>
</comment>
<keyword evidence="13 21" id="KW-0479">Metal-binding</keyword>
<protein>
    <recommendedName>
        <fullName evidence="7 20">Methionine synthase</fullName>
        <ecNumber evidence="6 20">2.1.1.13</ecNumber>
    </recommendedName>
    <alternativeName>
        <fullName evidence="19 21">5-methyltetrahydrofolate--homocysteine methyltransferase</fullName>
    </alternativeName>
</protein>
<feature type="binding site" evidence="22">
    <location>
        <position position="255"/>
    </location>
    <ligand>
        <name>Zn(2+)</name>
        <dbReference type="ChEBI" id="CHEBI:29105"/>
    </ligand>
</feature>
<dbReference type="InterPro" id="IPR003726">
    <property type="entry name" value="HCY_dom"/>
</dbReference>
<dbReference type="Pfam" id="PF02310">
    <property type="entry name" value="B12-binding"/>
    <property type="match status" value="1"/>
</dbReference>
<keyword evidence="8 21" id="KW-0489">Methyltransferase</keyword>
<keyword evidence="11 21" id="KW-0808">Transferase</keyword>
<evidence type="ECO:0000256" key="19">
    <source>
        <dbReference type="ARBA" id="ARBA00031040"/>
    </source>
</evidence>
<comment type="pathway">
    <text evidence="4 21">Amino-acid biosynthesis; L-methionine biosynthesis via de novo pathway; L-methionine from L-homocysteine (MetH route): step 1/1.</text>
</comment>
<keyword evidence="16 21" id="KW-0486">Methionine biosynthesis</keyword>
<sequence>MKRDAISATETLLRDLLSRRILILDGAMGTMIQQYKLTEEDYRGPRFADFTGPGRELFVKGNNELLSLTQPQIVSEIHEQYLAAGADLIETNTFGATTVAQDDYHMAHLAYEMNVTSARIARAACDKYSTPDKPRFVAGALGPTPKTASISPDVNDPAARNVTFDQLVTAYLDQTRALVEGGADVLLIETVFDTLNCKAALFAVDTFFEESGKRLPIMISGTVTDASGRILSGQTVPAFWNSVRHAKPLTIGLNCALGAALMRPYAEELSKIADTFVCIYPNAGLPNPMSDTGFDETPDVTSSLLKDFAESGFVNIAGGCCGTTPEHIRDIADTVVSIAPRRIPEVAPVMRLSGLEPFVIDDDSLFVNVGERTNVTGSKAFSRLILNEQYDEAIAVARQQVENGAQVIDINMDEAMLDSVAAMTRFLHLVASEPDIARVPIMIDSSKWSVIEAGLKCVQGKSVVNSISMKEGEEEFLRQARLCRRYGAAVIVMAFDEKGQADTFERKTEICQRAYNLLVSKIGFPPEDIIFDPNIFAIATGIEEHNNYAVDFINATRWIRENLPHAKISGGVSNVSFSFRGNDPAREAIHTVFLYHAIQAGMTMGIVNAGMMGVYSELSTELRERVEDVVLNRREDATERMIEIAGTLKAGGKKEEQNLEWRNGPVQKRLAHALVHGITQWIVEDTEEARQQLLASGGRPIHVIEGPLMDGMNIVGDLFGQGKMFLPQVVKSARVMKQAVAHLIPFIEIEKLLEEQKTGIAAKAKGKIVIATVKGDVHDIGKNIVSVVLQCNNFEVVNMGVMVPCSEILARAKAENADIIGLSGLITPSLEEMAYVAKEMQRDPYFRMMKIPLLIGGATTSRAHTAVKIAHNYEGPVVYVADASRSVSVAQSLLTPEQREQYIADIATDYERIREQHANRKVVPMLSIAQARANKMVVPFTGEDAPVKPKFIGRREFRNVDLGTLARYIDWAPFFQTWDLAGPFPAILTDEVVGETASKVYEEGLALLKKVVDGRWLTANGVVALLPANSVNDDDIEIYTDETRTEVAFTYYGVRQQTVKPVIDGVARPNQCLADFIAPKASGIADYIGLFAVTTGIGIEKYEQRFEEAHDDYSSIMLKSLADRLAEAFAEHLHERVRTDLWGTVPNEALSNAALIKEEYLGIRPAPGYPACPEHTVKQEMFALLQCADIGMQVTESHAMFPGASVAGFYFGHRQSKYFSVGKIGEDQVKDMTARRGASRDDVERWLAPNLS</sequence>
<dbReference type="SUPFAM" id="SSF52242">
    <property type="entry name" value="Cobalamin (vitamin B12)-binding domain"/>
    <property type="match status" value="1"/>
</dbReference>
<feature type="domain" description="B12-binding N-terminal" evidence="27">
    <location>
        <begin position="657"/>
        <end position="755"/>
    </location>
</feature>
<evidence type="ECO:0000313" key="29">
    <source>
        <dbReference type="Proteomes" id="UP001501353"/>
    </source>
</evidence>
<feature type="domain" description="B12-binding" evidence="26">
    <location>
        <begin position="765"/>
        <end position="904"/>
    </location>
</feature>
<evidence type="ECO:0000256" key="11">
    <source>
        <dbReference type="ARBA" id="ARBA00022679"/>
    </source>
</evidence>
<dbReference type="Pfam" id="PF00809">
    <property type="entry name" value="Pterin_bind"/>
    <property type="match status" value="1"/>
</dbReference>
<dbReference type="NCBIfam" id="TIGR02082">
    <property type="entry name" value="metH"/>
    <property type="match status" value="1"/>
</dbReference>
<evidence type="ECO:0000256" key="16">
    <source>
        <dbReference type="ARBA" id="ARBA00023167"/>
    </source>
</evidence>
<evidence type="ECO:0000256" key="21">
    <source>
        <dbReference type="PIRNR" id="PIRNR000381"/>
    </source>
</evidence>
<gene>
    <name evidence="28" type="primary">metH</name>
    <name evidence="28" type="ORF">GCM10022212_16740</name>
</gene>
<dbReference type="RefSeq" id="WP_344762832.1">
    <property type="nucleotide sequence ID" value="NZ_BAAAZE010000008.1"/>
</dbReference>
<keyword evidence="12 21" id="KW-0949">S-adenosyl-L-methionine</keyword>
<feature type="domain" description="AdoMet activation" evidence="25">
    <location>
        <begin position="919"/>
        <end position="1252"/>
    </location>
</feature>
<dbReference type="InterPro" id="IPR036594">
    <property type="entry name" value="Meth_synthase_dom"/>
</dbReference>
<keyword evidence="10 21" id="KW-0846">Cobalamin</keyword>
<dbReference type="Proteomes" id="UP001501353">
    <property type="component" value="Unassembled WGS sequence"/>
</dbReference>
<dbReference type="InterPro" id="IPR004223">
    <property type="entry name" value="VitB12-dep_Met_synth_activ_dom"/>
</dbReference>
<dbReference type="SUPFAM" id="SSF47644">
    <property type="entry name" value="Methionine synthase domain"/>
    <property type="match status" value="1"/>
</dbReference>
<evidence type="ECO:0000256" key="4">
    <source>
        <dbReference type="ARBA" id="ARBA00005178"/>
    </source>
</evidence>
<dbReference type="Gene3D" id="3.20.20.20">
    <property type="entry name" value="Dihydropteroate synthase-like"/>
    <property type="match status" value="1"/>
</dbReference>
<comment type="function">
    <text evidence="18 21">Catalyzes the transfer of a methyl group from methyl-cobalamin to homocysteine, yielding enzyme-bound cob(I)alamin and methionine. Subsequently, remethylates the cofactor using methyltetrahydrofolate.</text>
</comment>
<comment type="similarity">
    <text evidence="5">Belongs to the vitamin-B12 dependent methionine synthase family.</text>
</comment>
<keyword evidence="17 21" id="KW-0170">Cobalt</keyword>
<evidence type="ECO:0000256" key="10">
    <source>
        <dbReference type="ARBA" id="ARBA00022628"/>
    </source>
</evidence>
<evidence type="ECO:0000256" key="2">
    <source>
        <dbReference type="ARBA" id="ARBA00001947"/>
    </source>
</evidence>
<evidence type="ECO:0000256" key="5">
    <source>
        <dbReference type="ARBA" id="ARBA00010398"/>
    </source>
</evidence>
<dbReference type="InterPro" id="IPR011005">
    <property type="entry name" value="Dihydropteroate_synth-like_sf"/>
</dbReference>
<dbReference type="InterPro" id="IPR050554">
    <property type="entry name" value="Met_Synthase/Corrinoid"/>
</dbReference>
<evidence type="ECO:0000256" key="20">
    <source>
        <dbReference type="NCBIfam" id="TIGR02082"/>
    </source>
</evidence>
<dbReference type="InterPro" id="IPR003759">
    <property type="entry name" value="Cbl-bd_cap"/>
</dbReference>
<dbReference type="InterPro" id="IPR011822">
    <property type="entry name" value="MetH"/>
</dbReference>
<dbReference type="PROSITE" id="PS51332">
    <property type="entry name" value="B12_BINDING"/>
    <property type="match status" value="1"/>
</dbReference>
<dbReference type="InterPro" id="IPR036589">
    <property type="entry name" value="HCY_dom_sf"/>
</dbReference>
<evidence type="ECO:0000256" key="15">
    <source>
        <dbReference type="ARBA" id="ARBA00022833"/>
    </source>
</evidence>
<dbReference type="EC" id="2.1.1.13" evidence="6 20"/>
<proteinExistence type="inferred from homology"/>
<evidence type="ECO:0000256" key="6">
    <source>
        <dbReference type="ARBA" id="ARBA00012032"/>
    </source>
</evidence>
<dbReference type="PANTHER" id="PTHR45833:SF1">
    <property type="entry name" value="METHIONINE SYNTHASE"/>
    <property type="match status" value="1"/>
</dbReference>
<dbReference type="Gene3D" id="3.20.20.330">
    <property type="entry name" value="Homocysteine-binding-like domain"/>
    <property type="match status" value="1"/>
</dbReference>
<dbReference type="InterPro" id="IPR037010">
    <property type="entry name" value="VitB12-dep_Met_synth_activ_sf"/>
</dbReference>
<dbReference type="Gene3D" id="3.40.50.280">
    <property type="entry name" value="Cobalamin-binding domain"/>
    <property type="match status" value="1"/>
</dbReference>
<keyword evidence="15 21" id="KW-0862">Zinc</keyword>
<name>A0ABP7T3Y7_9BURK</name>
<dbReference type="InterPro" id="IPR036724">
    <property type="entry name" value="Cobalamin-bd_sf"/>
</dbReference>
<dbReference type="Gene3D" id="1.10.1240.10">
    <property type="entry name" value="Methionine synthase domain"/>
    <property type="match status" value="1"/>
</dbReference>
<dbReference type="PROSITE" id="PS50970">
    <property type="entry name" value="HCY"/>
    <property type="match status" value="1"/>
</dbReference>
<dbReference type="InterPro" id="IPR033706">
    <property type="entry name" value="Met_synthase_B12-bd"/>
</dbReference>
<reference evidence="29" key="1">
    <citation type="journal article" date="2019" name="Int. J. Syst. Evol. Microbiol.">
        <title>The Global Catalogue of Microorganisms (GCM) 10K type strain sequencing project: providing services to taxonomists for standard genome sequencing and annotation.</title>
        <authorList>
            <consortium name="The Broad Institute Genomics Platform"/>
            <consortium name="The Broad Institute Genome Sequencing Center for Infectious Disease"/>
            <person name="Wu L."/>
            <person name="Ma J."/>
        </authorList>
    </citation>
    <scope>NUCLEOTIDE SEQUENCE [LARGE SCALE GENOMIC DNA]</scope>
    <source>
        <strain evidence="29">JCM 16673</strain>
    </source>
</reference>
<comment type="caution">
    <text evidence="28">The sequence shown here is derived from an EMBL/GenBank/DDBJ whole genome shotgun (WGS) entry which is preliminary data.</text>
</comment>
<evidence type="ECO:0000256" key="18">
    <source>
        <dbReference type="ARBA" id="ARBA00025552"/>
    </source>
</evidence>
<feature type="domain" description="Pterin-binding" evidence="24">
    <location>
        <begin position="366"/>
        <end position="631"/>
    </location>
</feature>
<dbReference type="PANTHER" id="PTHR45833">
    <property type="entry name" value="METHIONINE SYNTHASE"/>
    <property type="match status" value="1"/>
</dbReference>
<dbReference type="SUPFAM" id="SSF56507">
    <property type="entry name" value="Methionine synthase activation domain-like"/>
    <property type="match status" value="1"/>
</dbReference>
<dbReference type="PROSITE" id="PS50972">
    <property type="entry name" value="PTERIN_BINDING"/>
    <property type="match status" value="1"/>
</dbReference>
<dbReference type="EMBL" id="BAAAZE010000008">
    <property type="protein sequence ID" value="GAA4020725.1"/>
    <property type="molecule type" value="Genomic_DNA"/>
</dbReference>
<dbReference type="SMART" id="SM01018">
    <property type="entry name" value="B12-binding_2"/>
    <property type="match status" value="1"/>
</dbReference>
<comment type="cofactor">
    <cofactor evidence="2 21 22">
        <name>Zn(2+)</name>
        <dbReference type="ChEBI" id="CHEBI:29105"/>
    </cofactor>
</comment>